<accession>A0A0P7BPH0</accession>
<name>A0A0P7BPH0_9BACT</name>
<comment type="caution">
    <text evidence="2">The sequence shown here is derived from an EMBL/GenBank/DDBJ whole genome shotgun (WGS) entry which is preliminary data.</text>
</comment>
<evidence type="ECO:0000313" key="3">
    <source>
        <dbReference type="Proteomes" id="UP000050454"/>
    </source>
</evidence>
<protein>
    <recommendedName>
        <fullName evidence="4">DUF4230 domain-containing protein</fullName>
    </recommendedName>
</protein>
<reference evidence="2 3" key="1">
    <citation type="submission" date="2015-07" db="EMBL/GenBank/DDBJ databases">
        <title>The draft genome sequence of Leadbetterella sp. JN14-9.</title>
        <authorList>
            <person name="Liu Y."/>
            <person name="Du J."/>
            <person name="Shao Z."/>
        </authorList>
    </citation>
    <scope>NUCLEOTIDE SEQUENCE [LARGE SCALE GENOMIC DNA]</scope>
    <source>
        <strain evidence="2 3">JN14-9</strain>
    </source>
</reference>
<proteinExistence type="predicted"/>
<keyword evidence="3" id="KW-1185">Reference proteome</keyword>
<organism evidence="2 3">
    <name type="scientific">Jiulongibacter sediminis</name>
    <dbReference type="NCBI Taxonomy" id="1605367"/>
    <lineage>
        <taxon>Bacteria</taxon>
        <taxon>Pseudomonadati</taxon>
        <taxon>Bacteroidota</taxon>
        <taxon>Cytophagia</taxon>
        <taxon>Cytophagales</taxon>
        <taxon>Leadbetterellaceae</taxon>
        <taxon>Jiulongibacter</taxon>
    </lineage>
</organism>
<keyword evidence="1" id="KW-0812">Transmembrane</keyword>
<keyword evidence="1" id="KW-1133">Transmembrane helix</keyword>
<feature type="transmembrane region" description="Helical" evidence="1">
    <location>
        <begin position="7"/>
        <end position="24"/>
    </location>
</feature>
<dbReference type="Pfam" id="PF14014">
    <property type="entry name" value="DUF4230"/>
    <property type="match status" value="1"/>
</dbReference>
<sequence>MKIINRILLLIVSTLAVFAFIFYLKGGFKNLFGVKTIETTHSLMLEETKALGNLELASFTFKDIVDQKITRDYLPDPRALLIIHGEATGCINLSKIQDQDISVSEDSVIVRLPPPILCHHKIDHSKSTVYDTQYAFMNEGLLFEEAFKSAELKLKESAIKAGILKMTKENAENMLVPIFENISGKKVRLLFDD</sequence>
<dbReference type="AlphaFoldDB" id="A0A0P7BPH0"/>
<evidence type="ECO:0000313" key="2">
    <source>
        <dbReference type="EMBL" id="KPM49056.1"/>
    </source>
</evidence>
<dbReference type="InterPro" id="IPR025324">
    <property type="entry name" value="DUF4230"/>
</dbReference>
<dbReference type="EMBL" id="LGTQ01000006">
    <property type="protein sequence ID" value="KPM49056.1"/>
    <property type="molecule type" value="Genomic_DNA"/>
</dbReference>
<dbReference type="Proteomes" id="UP000050454">
    <property type="component" value="Unassembled WGS sequence"/>
</dbReference>
<evidence type="ECO:0000256" key="1">
    <source>
        <dbReference type="SAM" id="Phobius"/>
    </source>
</evidence>
<dbReference type="STRING" id="1605367.AFM12_09415"/>
<evidence type="ECO:0008006" key="4">
    <source>
        <dbReference type="Google" id="ProtNLM"/>
    </source>
</evidence>
<keyword evidence="1" id="KW-0472">Membrane</keyword>
<gene>
    <name evidence="2" type="ORF">AFM12_09415</name>
</gene>